<protein>
    <submittedName>
        <fullName evidence="1">Uncharacterized protein</fullName>
    </submittedName>
</protein>
<accession>A0ACB9GCN5</accession>
<keyword evidence="2" id="KW-1185">Reference proteome</keyword>
<evidence type="ECO:0000313" key="2">
    <source>
        <dbReference type="Proteomes" id="UP001055811"/>
    </source>
</evidence>
<reference evidence="1 2" key="2">
    <citation type="journal article" date="2022" name="Mol. Ecol. Resour.">
        <title>The genomes of chicory, endive, great burdock and yacon provide insights into Asteraceae paleo-polyploidization history and plant inulin production.</title>
        <authorList>
            <person name="Fan W."/>
            <person name="Wang S."/>
            <person name="Wang H."/>
            <person name="Wang A."/>
            <person name="Jiang F."/>
            <person name="Liu H."/>
            <person name="Zhao H."/>
            <person name="Xu D."/>
            <person name="Zhang Y."/>
        </authorList>
    </citation>
    <scope>NUCLEOTIDE SEQUENCE [LARGE SCALE GENOMIC DNA]</scope>
    <source>
        <strain evidence="2">cv. Punajuju</strain>
        <tissue evidence="1">Leaves</tissue>
    </source>
</reference>
<organism evidence="1 2">
    <name type="scientific">Cichorium intybus</name>
    <name type="common">Chicory</name>
    <dbReference type="NCBI Taxonomy" id="13427"/>
    <lineage>
        <taxon>Eukaryota</taxon>
        <taxon>Viridiplantae</taxon>
        <taxon>Streptophyta</taxon>
        <taxon>Embryophyta</taxon>
        <taxon>Tracheophyta</taxon>
        <taxon>Spermatophyta</taxon>
        <taxon>Magnoliopsida</taxon>
        <taxon>eudicotyledons</taxon>
        <taxon>Gunneridae</taxon>
        <taxon>Pentapetalae</taxon>
        <taxon>asterids</taxon>
        <taxon>campanulids</taxon>
        <taxon>Asterales</taxon>
        <taxon>Asteraceae</taxon>
        <taxon>Cichorioideae</taxon>
        <taxon>Cichorieae</taxon>
        <taxon>Cichoriinae</taxon>
        <taxon>Cichorium</taxon>
    </lineage>
</organism>
<dbReference type="EMBL" id="CM042010">
    <property type="protein sequence ID" value="KAI3780828.1"/>
    <property type="molecule type" value="Genomic_DNA"/>
</dbReference>
<comment type="caution">
    <text evidence="1">The sequence shown here is derived from an EMBL/GenBank/DDBJ whole genome shotgun (WGS) entry which is preliminary data.</text>
</comment>
<dbReference type="Proteomes" id="UP001055811">
    <property type="component" value="Linkage Group LG02"/>
</dbReference>
<gene>
    <name evidence="1" type="ORF">L2E82_10820</name>
</gene>
<proteinExistence type="predicted"/>
<name>A0ACB9GCN5_CICIN</name>
<sequence length="160" mass="18131">MEEKQIRRHNPASNLDLSIAVVFSFTAYPNRYKAAIEGGDGSDPGFRSVPNPPLTQTPMPPSGCYMSPCRRHRLLWPSPPSIDLFMVNDWIQGAVILVAFFMSAVFHELCIAVPCHIFKFWAFIGIMFQVPLVILTNYLQRKVYDAFSSKLKDIFSVVCE</sequence>
<reference evidence="2" key="1">
    <citation type="journal article" date="2022" name="Mol. Ecol. Resour.">
        <title>The genomes of chicory, endive, great burdock and yacon provide insights into Asteraceae palaeo-polyploidization history and plant inulin production.</title>
        <authorList>
            <person name="Fan W."/>
            <person name="Wang S."/>
            <person name="Wang H."/>
            <person name="Wang A."/>
            <person name="Jiang F."/>
            <person name="Liu H."/>
            <person name="Zhao H."/>
            <person name="Xu D."/>
            <person name="Zhang Y."/>
        </authorList>
    </citation>
    <scope>NUCLEOTIDE SEQUENCE [LARGE SCALE GENOMIC DNA]</scope>
    <source>
        <strain evidence="2">cv. Punajuju</strain>
    </source>
</reference>
<evidence type="ECO:0000313" key="1">
    <source>
        <dbReference type="EMBL" id="KAI3780828.1"/>
    </source>
</evidence>